<comment type="caution">
    <text evidence="2">The sequence shown here is derived from an EMBL/GenBank/DDBJ whole genome shotgun (WGS) entry which is preliminary data.</text>
</comment>
<feature type="region of interest" description="Disordered" evidence="1">
    <location>
        <begin position="384"/>
        <end position="412"/>
    </location>
</feature>
<proteinExistence type="predicted"/>
<feature type="compositionally biased region" description="Low complexity" evidence="1">
    <location>
        <begin position="287"/>
        <end position="309"/>
    </location>
</feature>
<evidence type="ECO:0000256" key="1">
    <source>
        <dbReference type="SAM" id="MobiDB-lite"/>
    </source>
</evidence>
<sequence length="538" mass="58326">MLSGTTFGASPLARNIADDPEGWPVVVVVGELATYMCRSGDIRPFAEEKPISADVLGKPPPTATKSDNDATNSSREEAHSFLLSRLRRHLSHRNIILVAPVRSTLEWHEKLVVFCFEKLQVRTLVMLSDFVADAFAVGCRNALVLHASPSAISIGRVEAGVTVKQATMSYGQLSPLMCETTGDIKHNVLTQQQANAGTNCHEGDNQTRESVSSGTAVMPGKLPSDDSVFSSVFSAASPKVVDLLDEVHHDALASLVGENVYNRVVSSMREGRPNQRKLRATKRDRASNSGGRRSSRNGRVNAAANVSENSSKRSLIDISSSGGDEGGESEEDDGEGPLIRLILSVAGREPVPVIIAGEALRVAPSLQKFLEEAVRACGTSHMKRACNDDSNSSSSSSTASSSSSSGAPRHFPHRYRPRVMARKFLKFNHYRSENFHGNCPFLVAPLSHNFLCWNCASFTFHGRMRFLQKGLSYVGGRSFEKGGAGENSRNMCSVLLGAFCRLFVRLFFVGASVEGATAFCHVFECSFCSVFLPLFENV</sequence>
<gene>
    <name evidence="2" type="ORF">DPX39_060028800</name>
</gene>
<feature type="compositionally biased region" description="Polar residues" evidence="1">
    <location>
        <begin position="63"/>
        <end position="73"/>
    </location>
</feature>
<protein>
    <submittedName>
        <fullName evidence="2">Actin</fullName>
    </submittedName>
</protein>
<feature type="region of interest" description="Disordered" evidence="1">
    <location>
        <begin position="52"/>
        <end position="74"/>
    </location>
</feature>
<evidence type="ECO:0000313" key="3">
    <source>
        <dbReference type="Proteomes" id="UP000266743"/>
    </source>
</evidence>
<dbReference type="Proteomes" id="UP000266743">
    <property type="component" value="Chromosome 6"/>
</dbReference>
<feature type="compositionally biased region" description="Acidic residues" evidence="1">
    <location>
        <begin position="325"/>
        <end position="335"/>
    </location>
</feature>
<dbReference type="AlphaFoldDB" id="A0A3L6L893"/>
<feature type="region of interest" description="Disordered" evidence="1">
    <location>
        <begin position="266"/>
        <end position="335"/>
    </location>
</feature>
<feature type="region of interest" description="Disordered" evidence="1">
    <location>
        <begin position="195"/>
        <end position="219"/>
    </location>
</feature>
<feature type="compositionally biased region" description="Low complexity" evidence="1">
    <location>
        <begin position="390"/>
        <end position="405"/>
    </location>
</feature>
<name>A0A3L6L893_9TRYP</name>
<reference evidence="2 3" key="1">
    <citation type="submission" date="2018-09" db="EMBL/GenBank/DDBJ databases">
        <title>whole genome sequence of T. equiperdum IVM-t1 strain.</title>
        <authorList>
            <person name="Suganuma K."/>
        </authorList>
    </citation>
    <scope>NUCLEOTIDE SEQUENCE [LARGE SCALE GENOMIC DNA]</scope>
    <source>
        <strain evidence="2 3">IVM-t1</strain>
    </source>
</reference>
<dbReference type="EMBL" id="QSBY01000006">
    <property type="protein sequence ID" value="RHW71791.1"/>
    <property type="molecule type" value="Genomic_DNA"/>
</dbReference>
<accession>A0A3L6L893</accession>
<organism evidence="2 3">
    <name type="scientific">Trypanosoma brucei equiperdum</name>
    <dbReference type="NCBI Taxonomy" id="630700"/>
    <lineage>
        <taxon>Eukaryota</taxon>
        <taxon>Discoba</taxon>
        <taxon>Euglenozoa</taxon>
        <taxon>Kinetoplastea</taxon>
        <taxon>Metakinetoplastina</taxon>
        <taxon>Trypanosomatida</taxon>
        <taxon>Trypanosomatidae</taxon>
        <taxon>Trypanosoma</taxon>
    </lineage>
</organism>
<evidence type="ECO:0000313" key="2">
    <source>
        <dbReference type="EMBL" id="RHW71791.1"/>
    </source>
</evidence>